<comment type="caution">
    <text evidence="2">The sequence shown here is derived from an EMBL/GenBank/DDBJ whole genome shotgun (WGS) entry which is preliminary data.</text>
</comment>
<evidence type="ECO:0000256" key="1">
    <source>
        <dbReference type="SAM" id="MobiDB-lite"/>
    </source>
</evidence>
<evidence type="ECO:0000313" key="2">
    <source>
        <dbReference type="EMBL" id="KAK7796040.1"/>
    </source>
</evidence>
<reference evidence="2 3" key="1">
    <citation type="journal article" date="2023" name="bioRxiv">
        <title>Conserved and derived expression patterns and positive selection on dental genes reveal complex evolutionary context of ever-growing rodent molars.</title>
        <authorList>
            <person name="Calamari Z.T."/>
            <person name="Song A."/>
            <person name="Cohen E."/>
            <person name="Akter M."/>
            <person name="Roy R.D."/>
            <person name="Hallikas O."/>
            <person name="Christensen M.M."/>
            <person name="Li P."/>
            <person name="Marangoni P."/>
            <person name="Jernvall J."/>
            <person name="Klein O.D."/>
        </authorList>
    </citation>
    <scope>NUCLEOTIDE SEQUENCE [LARGE SCALE GENOMIC DNA]</scope>
    <source>
        <strain evidence="2">V071</strain>
    </source>
</reference>
<feature type="compositionally biased region" description="Low complexity" evidence="1">
    <location>
        <begin position="93"/>
        <end position="104"/>
    </location>
</feature>
<dbReference type="Gene3D" id="1.20.5.340">
    <property type="match status" value="1"/>
</dbReference>
<feature type="region of interest" description="Disordered" evidence="1">
    <location>
        <begin position="83"/>
        <end position="131"/>
    </location>
</feature>
<dbReference type="SUPFAM" id="SSF57997">
    <property type="entry name" value="Tropomyosin"/>
    <property type="match status" value="1"/>
</dbReference>
<keyword evidence="3" id="KW-1185">Reference proteome</keyword>
<accession>A0AAW0H434</accession>
<organism evidence="2 3">
    <name type="scientific">Myodes glareolus</name>
    <name type="common">Bank vole</name>
    <name type="synonym">Clethrionomys glareolus</name>
    <dbReference type="NCBI Taxonomy" id="447135"/>
    <lineage>
        <taxon>Eukaryota</taxon>
        <taxon>Metazoa</taxon>
        <taxon>Chordata</taxon>
        <taxon>Craniata</taxon>
        <taxon>Vertebrata</taxon>
        <taxon>Euteleostomi</taxon>
        <taxon>Mammalia</taxon>
        <taxon>Eutheria</taxon>
        <taxon>Euarchontoglires</taxon>
        <taxon>Glires</taxon>
        <taxon>Rodentia</taxon>
        <taxon>Myomorpha</taxon>
        <taxon>Muroidea</taxon>
        <taxon>Cricetidae</taxon>
        <taxon>Arvicolinae</taxon>
        <taxon>Myodes</taxon>
    </lineage>
</organism>
<name>A0AAW0H434_MYOGA</name>
<dbReference type="Proteomes" id="UP001488838">
    <property type="component" value="Unassembled WGS sequence"/>
</dbReference>
<evidence type="ECO:0000313" key="3">
    <source>
        <dbReference type="Proteomes" id="UP001488838"/>
    </source>
</evidence>
<sequence length="131" mass="14483">MRGLKLPIPLPQSPKHFLGDKCAQLRPYFTDKETEAQFLKLTCPPLCPQVEEELTHLQRKLKGTEDELDKHSEDLKDAQEKLELAEKKASDVSAAAGARSGKAGRAAREDQEPSGQRWPAVPTSVPPPTQC</sequence>
<dbReference type="EMBL" id="JBBHLL010001486">
    <property type="protein sequence ID" value="KAK7796040.1"/>
    <property type="molecule type" value="Genomic_DNA"/>
</dbReference>
<gene>
    <name evidence="2" type="ORF">U0070_012539</name>
</gene>
<protein>
    <submittedName>
        <fullName evidence="2">Uncharacterized protein</fullName>
    </submittedName>
</protein>
<dbReference type="AlphaFoldDB" id="A0AAW0H434"/>
<proteinExistence type="predicted"/>